<dbReference type="SUPFAM" id="SSF52540">
    <property type="entry name" value="P-loop containing nucleoside triphosphate hydrolases"/>
    <property type="match status" value="1"/>
</dbReference>
<dbReference type="AlphaFoldDB" id="A0A6I4SZA4"/>
<dbReference type="InterPro" id="IPR040632">
    <property type="entry name" value="Sulfotransfer_4"/>
</dbReference>
<accession>A0A6I4SZA4</accession>
<dbReference type="InterPro" id="IPR027417">
    <property type="entry name" value="P-loop_NTPase"/>
</dbReference>
<keyword evidence="2" id="KW-1185">Reference proteome</keyword>
<dbReference type="Proteomes" id="UP000433652">
    <property type="component" value="Unassembled WGS sequence"/>
</dbReference>
<proteinExistence type="predicted"/>
<dbReference type="RefSeq" id="WP_159798401.1">
    <property type="nucleotide sequence ID" value="NZ_WTYM01000063.1"/>
</dbReference>
<evidence type="ECO:0008006" key="3">
    <source>
        <dbReference type="Google" id="ProtNLM"/>
    </source>
</evidence>
<dbReference type="PANTHER" id="PTHR36978:SF4">
    <property type="entry name" value="P-LOOP CONTAINING NUCLEOSIDE TRIPHOSPHATE HYDROLASE PROTEIN"/>
    <property type="match status" value="1"/>
</dbReference>
<dbReference type="Gene3D" id="3.40.50.300">
    <property type="entry name" value="P-loop containing nucleotide triphosphate hydrolases"/>
    <property type="match status" value="1"/>
</dbReference>
<sequence length="231" mass="25629">MALEVIGAGLGRTATFSLKFALEHLGFGPCHHMSEVFADARNQVPLWIAAGKGNPDWDTILANFRSTSDYPACSHWRALSEYYPEAKVVLTTRSADSWFESVSETIFAPRMQASLKGSPGEELMMLNVMGVFGDRITDRAFMTDWYEKRNEEIIAALPAERLLVFHPKEGWEPLATFLGVEVPSVPFPRVNSRDELGAANDEQGGLPPDPETMEKFARAYIDQLKAKAFGG</sequence>
<dbReference type="OrthoDB" id="9806624at2"/>
<comment type="caution">
    <text evidence="1">The sequence shown here is derived from an EMBL/GenBank/DDBJ whole genome shotgun (WGS) entry which is preliminary data.</text>
</comment>
<dbReference type="EMBL" id="WTYM01000063">
    <property type="protein sequence ID" value="MXO61374.1"/>
    <property type="molecule type" value="Genomic_DNA"/>
</dbReference>
<gene>
    <name evidence="1" type="ORF">GRI89_17670</name>
</gene>
<name>A0A6I4SZA4_9SPHN</name>
<protein>
    <recommendedName>
        <fullName evidence="3">Sulfotransferase family protein</fullName>
    </recommendedName>
</protein>
<organism evidence="1 2">
    <name type="scientific">Croceibacterium salegens</name>
    <dbReference type="NCBI Taxonomy" id="1737568"/>
    <lineage>
        <taxon>Bacteria</taxon>
        <taxon>Pseudomonadati</taxon>
        <taxon>Pseudomonadota</taxon>
        <taxon>Alphaproteobacteria</taxon>
        <taxon>Sphingomonadales</taxon>
        <taxon>Erythrobacteraceae</taxon>
        <taxon>Croceibacterium</taxon>
    </lineage>
</organism>
<dbReference type="PANTHER" id="PTHR36978">
    <property type="entry name" value="P-LOOP CONTAINING NUCLEOTIDE TRIPHOSPHATE HYDROLASE"/>
    <property type="match status" value="1"/>
</dbReference>
<reference evidence="1 2" key="1">
    <citation type="submission" date="2019-12" db="EMBL/GenBank/DDBJ databases">
        <title>Genomic-based taxomic classification of the family Erythrobacteraceae.</title>
        <authorList>
            <person name="Xu L."/>
        </authorList>
    </citation>
    <scope>NUCLEOTIDE SEQUENCE [LARGE SCALE GENOMIC DNA]</scope>
    <source>
        <strain evidence="1 2">MCCC 1K01500</strain>
    </source>
</reference>
<evidence type="ECO:0000313" key="1">
    <source>
        <dbReference type="EMBL" id="MXO61374.1"/>
    </source>
</evidence>
<dbReference type="Pfam" id="PF17784">
    <property type="entry name" value="Sulfotransfer_4"/>
    <property type="match status" value="1"/>
</dbReference>
<evidence type="ECO:0000313" key="2">
    <source>
        <dbReference type="Proteomes" id="UP000433652"/>
    </source>
</evidence>